<dbReference type="Proteomes" id="UP000198670">
    <property type="component" value="Unassembled WGS sequence"/>
</dbReference>
<proteinExistence type="predicted"/>
<sequence>MTKADNRLIKHTVHQLLELQSGKLWMGDNFNKKLDSITEEQAFIKPLPSLHSVAELVAHITAWNEDLILKIKNGVGQLDFTDEPNWPANNWLKELGWNEIRKRYEDSVSEIVNLLKEKEDTFLNERYYDQDFDGEFEYSFAVDGILHHIIYHLGQIGIVIKLVCVTV</sequence>
<dbReference type="Pfam" id="PF12867">
    <property type="entry name" value="DinB_2"/>
    <property type="match status" value="1"/>
</dbReference>
<reference evidence="2 3" key="1">
    <citation type="submission" date="2016-10" db="EMBL/GenBank/DDBJ databases">
        <authorList>
            <person name="de Groot N.N."/>
        </authorList>
    </citation>
    <scope>NUCLEOTIDE SEQUENCE [LARGE SCALE GENOMIC DNA]</scope>
    <source>
        <strain evidence="2 3">RK1</strain>
    </source>
</reference>
<dbReference type="OrthoDB" id="9814103at2"/>
<evidence type="ECO:0000313" key="3">
    <source>
        <dbReference type="Proteomes" id="UP000198670"/>
    </source>
</evidence>
<dbReference type="RefSeq" id="WP_090632456.1">
    <property type="nucleotide sequence ID" value="NZ_FOQO01000017.1"/>
</dbReference>
<accession>A0A1I3VHU8</accession>
<name>A0A1I3VHU8_9SPHI</name>
<dbReference type="SUPFAM" id="SSF109854">
    <property type="entry name" value="DinB/YfiT-like putative metalloenzymes"/>
    <property type="match status" value="1"/>
</dbReference>
<organism evidence="2 3">
    <name type="scientific">Parapedobacter indicus</name>
    <dbReference type="NCBI Taxonomy" id="1477437"/>
    <lineage>
        <taxon>Bacteria</taxon>
        <taxon>Pseudomonadati</taxon>
        <taxon>Bacteroidota</taxon>
        <taxon>Sphingobacteriia</taxon>
        <taxon>Sphingobacteriales</taxon>
        <taxon>Sphingobacteriaceae</taxon>
        <taxon>Parapedobacter</taxon>
    </lineage>
</organism>
<dbReference type="AlphaFoldDB" id="A0A1I3VHU8"/>
<dbReference type="InterPro" id="IPR024775">
    <property type="entry name" value="DinB-like"/>
</dbReference>
<evidence type="ECO:0000313" key="2">
    <source>
        <dbReference type="EMBL" id="SFJ94948.1"/>
    </source>
</evidence>
<gene>
    <name evidence="2" type="ORF">SAMN05444682_11720</name>
</gene>
<keyword evidence="3" id="KW-1185">Reference proteome</keyword>
<dbReference type="EMBL" id="FOQO01000017">
    <property type="protein sequence ID" value="SFJ94948.1"/>
    <property type="molecule type" value="Genomic_DNA"/>
</dbReference>
<evidence type="ECO:0000259" key="1">
    <source>
        <dbReference type="Pfam" id="PF12867"/>
    </source>
</evidence>
<dbReference type="InterPro" id="IPR034660">
    <property type="entry name" value="DinB/YfiT-like"/>
</dbReference>
<dbReference type="Gene3D" id="1.20.120.450">
    <property type="entry name" value="dinb family like domain"/>
    <property type="match status" value="1"/>
</dbReference>
<protein>
    <submittedName>
        <fullName evidence="2">DinB superfamily protein</fullName>
    </submittedName>
</protein>
<feature type="domain" description="DinB-like" evidence="1">
    <location>
        <begin position="28"/>
        <end position="156"/>
    </location>
</feature>